<dbReference type="PANTHER" id="PTHR22916:SF66">
    <property type="entry name" value="BETA-1,3-GALACTOSYLTRANSFERASE-RELATED"/>
    <property type="match status" value="1"/>
</dbReference>
<comment type="caution">
    <text evidence="2">The sequence shown here is derived from an EMBL/GenBank/DDBJ whole genome shotgun (WGS) entry which is preliminary data.</text>
</comment>
<dbReference type="Gene3D" id="3.90.550.10">
    <property type="entry name" value="Spore Coat Polysaccharide Biosynthesis Protein SpsA, Chain A"/>
    <property type="match status" value="1"/>
</dbReference>
<sequence>MSKPLVTIIVPTFNSEKTLQLCLESIRKQTYKNIEVIVVDNYSTDSTVSVAKKYDAKVIQVRGERARAKNIGLRHASGKYVLFIDSDMELTPRVVEECVRTAESNPKIAGIIIPEVTIGSNYWSLVRNFERSFYVGTPIESPRFFRTDLALKAGGFDEDIVFYEEATLPLKLERLGYNVRARVKSYILHHEENLNISKLLRKRIYYAKTAKKYITRYRSIDKAYITIQISPFYRFKLFFSDKRFWQRPDLALGVITLKILEYIISLASYLATK</sequence>
<evidence type="ECO:0000259" key="1">
    <source>
        <dbReference type="Pfam" id="PF00535"/>
    </source>
</evidence>
<dbReference type="OMA" id="WDIDRRI"/>
<feature type="domain" description="Glycosyltransferase 2-like" evidence="1">
    <location>
        <begin position="7"/>
        <end position="138"/>
    </location>
</feature>
<dbReference type="SUPFAM" id="SSF53448">
    <property type="entry name" value="Nucleotide-diphospho-sugar transferases"/>
    <property type="match status" value="1"/>
</dbReference>
<keyword evidence="2" id="KW-0808">Transferase</keyword>
<organism evidence="2 3">
    <name type="scientific">Pyrobaculum aerophilum</name>
    <dbReference type="NCBI Taxonomy" id="13773"/>
    <lineage>
        <taxon>Archaea</taxon>
        <taxon>Thermoproteota</taxon>
        <taxon>Thermoprotei</taxon>
        <taxon>Thermoproteales</taxon>
        <taxon>Thermoproteaceae</taxon>
        <taxon>Pyrobaculum</taxon>
    </lineage>
</organism>
<evidence type="ECO:0000313" key="3">
    <source>
        <dbReference type="Proteomes" id="UP000651120"/>
    </source>
</evidence>
<dbReference type="Proteomes" id="UP000651120">
    <property type="component" value="Unassembled WGS sequence"/>
</dbReference>
<gene>
    <name evidence="2" type="ORF">HA333_05260</name>
</gene>
<dbReference type="GeneID" id="1465017"/>
<dbReference type="EMBL" id="DUJP01000024">
    <property type="protein sequence ID" value="HII46859.1"/>
    <property type="molecule type" value="Genomic_DNA"/>
</dbReference>
<dbReference type="AlphaFoldDB" id="A0A832T072"/>
<protein>
    <submittedName>
        <fullName evidence="2">Glycosyltransferase</fullName>
    </submittedName>
</protein>
<dbReference type="PANTHER" id="PTHR22916">
    <property type="entry name" value="GLYCOSYLTRANSFERASE"/>
    <property type="match status" value="1"/>
</dbReference>
<proteinExistence type="predicted"/>
<dbReference type="InterPro" id="IPR001173">
    <property type="entry name" value="Glyco_trans_2-like"/>
</dbReference>
<accession>A0A832T072</accession>
<dbReference type="InterPro" id="IPR029044">
    <property type="entry name" value="Nucleotide-diphossugar_trans"/>
</dbReference>
<dbReference type="Pfam" id="PF00535">
    <property type="entry name" value="Glycos_transf_2"/>
    <property type="match status" value="1"/>
</dbReference>
<dbReference type="GO" id="GO:0016740">
    <property type="term" value="F:transferase activity"/>
    <property type="evidence" value="ECO:0007669"/>
    <property type="project" value="UniProtKB-KW"/>
</dbReference>
<evidence type="ECO:0000313" key="2">
    <source>
        <dbReference type="EMBL" id="HII46859.1"/>
    </source>
</evidence>
<reference evidence="2" key="1">
    <citation type="journal article" date="2020" name="bioRxiv">
        <title>A rank-normalized archaeal taxonomy based on genome phylogeny resolves widespread incomplete and uneven classifications.</title>
        <authorList>
            <person name="Rinke C."/>
            <person name="Chuvochina M."/>
            <person name="Mussig A.J."/>
            <person name="Chaumeil P.-A."/>
            <person name="Waite D.W."/>
            <person name="Whitman W.B."/>
            <person name="Parks D.H."/>
            <person name="Hugenholtz P."/>
        </authorList>
    </citation>
    <scope>NUCLEOTIDE SEQUENCE</scope>
    <source>
        <strain evidence="2">UBA8839</strain>
    </source>
</reference>
<name>A0A832T072_9CREN</name>
<dbReference type="RefSeq" id="WP_011007268.1">
    <property type="nucleotide sequence ID" value="NZ_DUJP01000024.1"/>
</dbReference>